<comment type="caution">
    <text evidence="3">The sequence shown here is derived from an EMBL/GenBank/DDBJ whole genome shotgun (WGS) entry which is preliminary data.</text>
</comment>
<dbReference type="GeneID" id="94428823"/>
<dbReference type="VEuPathDB" id="ToxoDB:CSUI_005436"/>
<feature type="chain" id="PRO_5012948427" evidence="2">
    <location>
        <begin position="21"/>
        <end position="414"/>
    </location>
</feature>
<evidence type="ECO:0000313" key="3">
    <source>
        <dbReference type="EMBL" id="PHJ20735.1"/>
    </source>
</evidence>
<sequence>MKRVCRVACVAALFCPAIFGETAEVQETEFTKLAPRHKVDGVLNALSLVRMKAAFLNVDKDSPRGPLYSEVAENGALTIIDCRMKLETKEICAQHGFFEEKRHPANAEGFQGGRMRSDPKASIAVAAYKKGEKIFENEQLVKALGQPLTDEASTIFALAVETGVLDPSSSKKPDEYNKENLALIGKLSSEFWDHIKRAIKAKYSKHVSHRGAESEDSFDAWGEEPQGTDNAGFVTNPPTEALPYPSIAPFGFLPGFPNWGDLMDWQSVSQIPELGAELLSNVTRNVASHFLGKTGDNTRQTSAPIPIPGFLGAIPPSFASFGINSLQDFVTAPVTLGTNFFFPGFQSSANSLFPFPFSPSAFMALLEEFEDVPSRPRPASPPSATPASPNGHSASVDDLDQAFQNFAMTAADIF</sequence>
<proteinExistence type="predicted"/>
<feature type="signal peptide" evidence="2">
    <location>
        <begin position="1"/>
        <end position="20"/>
    </location>
</feature>
<dbReference type="OrthoDB" id="346619at2759"/>
<protein>
    <submittedName>
        <fullName evidence="3">Uncharacterized protein</fullName>
    </submittedName>
</protein>
<dbReference type="RefSeq" id="XP_067922421.1">
    <property type="nucleotide sequence ID" value="XM_068065612.1"/>
</dbReference>
<feature type="region of interest" description="Disordered" evidence="1">
    <location>
        <begin position="373"/>
        <end position="395"/>
    </location>
</feature>
<gene>
    <name evidence="3" type="ORF">CSUI_005436</name>
</gene>
<evidence type="ECO:0000256" key="2">
    <source>
        <dbReference type="SAM" id="SignalP"/>
    </source>
</evidence>
<feature type="compositionally biased region" description="Pro residues" evidence="1">
    <location>
        <begin position="375"/>
        <end position="384"/>
    </location>
</feature>
<dbReference type="EMBL" id="MIGC01002630">
    <property type="protein sequence ID" value="PHJ20735.1"/>
    <property type="molecule type" value="Genomic_DNA"/>
</dbReference>
<keyword evidence="4" id="KW-1185">Reference proteome</keyword>
<keyword evidence="2" id="KW-0732">Signal</keyword>
<reference evidence="3 4" key="1">
    <citation type="journal article" date="2017" name="Int. J. Parasitol.">
        <title>The genome of the protozoan parasite Cystoisospora suis and a reverse vaccinology approach to identify vaccine candidates.</title>
        <authorList>
            <person name="Palmieri N."/>
            <person name="Shrestha A."/>
            <person name="Ruttkowski B."/>
            <person name="Beck T."/>
            <person name="Vogl C."/>
            <person name="Tomley F."/>
            <person name="Blake D.P."/>
            <person name="Joachim A."/>
        </authorList>
    </citation>
    <scope>NUCLEOTIDE SEQUENCE [LARGE SCALE GENOMIC DNA]</scope>
    <source>
        <strain evidence="3 4">Wien I</strain>
    </source>
</reference>
<dbReference type="AlphaFoldDB" id="A0A2C6KXJ3"/>
<evidence type="ECO:0000256" key="1">
    <source>
        <dbReference type="SAM" id="MobiDB-lite"/>
    </source>
</evidence>
<accession>A0A2C6KXJ3</accession>
<dbReference type="Proteomes" id="UP000221165">
    <property type="component" value="Unassembled WGS sequence"/>
</dbReference>
<evidence type="ECO:0000313" key="4">
    <source>
        <dbReference type="Proteomes" id="UP000221165"/>
    </source>
</evidence>
<organism evidence="3 4">
    <name type="scientific">Cystoisospora suis</name>
    <dbReference type="NCBI Taxonomy" id="483139"/>
    <lineage>
        <taxon>Eukaryota</taxon>
        <taxon>Sar</taxon>
        <taxon>Alveolata</taxon>
        <taxon>Apicomplexa</taxon>
        <taxon>Conoidasida</taxon>
        <taxon>Coccidia</taxon>
        <taxon>Eucoccidiorida</taxon>
        <taxon>Eimeriorina</taxon>
        <taxon>Sarcocystidae</taxon>
        <taxon>Cystoisospora</taxon>
    </lineage>
</organism>
<name>A0A2C6KXJ3_9APIC</name>